<evidence type="ECO:0000313" key="2">
    <source>
        <dbReference type="Proteomes" id="UP000004208"/>
    </source>
</evidence>
<dbReference type="HOGENOM" id="CLU_1287934_0_0_11"/>
<name>D7WF71_9CORY</name>
<dbReference type="eggNOG" id="COG0243">
    <property type="taxonomic scope" value="Bacteria"/>
</dbReference>
<comment type="caution">
    <text evidence="1">The sequence shown here is derived from an EMBL/GenBank/DDBJ whole genome shotgun (WGS) entry which is preliminary data.</text>
</comment>
<dbReference type="STRING" id="585529.HMPREF0291_11407"/>
<protein>
    <submittedName>
        <fullName evidence="1">TIGR03085 family protein</fullName>
    </submittedName>
</protein>
<keyword evidence="2" id="KW-1185">Reference proteome</keyword>
<evidence type="ECO:0000313" key="1">
    <source>
        <dbReference type="EMBL" id="EFK53750.1"/>
    </source>
</evidence>
<dbReference type="InterPro" id="IPR017517">
    <property type="entry name" value="Maleyloyr_isom"/>
</dbReference>
<dbReference type="SUPFAM" id="SSF109854">
    <property type="entry name" value="DinB/YfiT-like putative metalloenzymes"/>
    <property type="match status" value="1"/>
</dbReference>
<dbReference type="RefSeq" id="WP_005289761.1">
    <property type="nucleotide sequence ID" value="NZ_CM000961.1"/>
</dbReference>
<organism evidence="1 2">
    <name type="scientific">Corynebacterium genitalium ATCC 33030</name>
    <dbReference type="NCBI Taxonomy" id="585529"/>
    <lineage>
        <taxon>Bacteria</taxon>
        <taxon>Bacillati</taxon>
        <taxon>Actinomycetota</taxon>
        <taxon>Actinomycetes</taxon>
        <taxon>Mycobacteriales</taxon>
        <taxon>Corynebacteriaceae</taxon>
        <taxon>Corynebacterium</taxon>
    </lineage>
</organism>
<dbReference type="AlphaFoldDB" id="D7WF71"/>
<dbReference type="OrthoDB" id="3268903at2"/>
<dbReference type="Proteomes" id="UP000004208">
    <property type="component" value="Unassembled WGS sequence"/>
</dbReference>
<sequence>MSFQQKEREKLAELMLEVGPDAPTLCEGWTTYDLAAHLFIREHRTHLAGGYVVSALKDLTRSAQEKAKQQESYEHLVNEWAAGPPLHIKPLDSFMNVSENFIHHEDVRRGSGTVEPREFSRAVETKLMGAAKMMGKMALTSSDVPVVLTPPNHPPVTLGGKRGLAEQGDRVVRVKGEPGELLLWVTGRDAVQVEIEGNEADIQEVKRQF</sequence>
<dbReference type="NCBIfam" id="TIGR03085">
    <property type="entry name" value="TIGR03085 family metal-binding protein"/>
    <property type="match status" value="1"/>
</dbReference>
<reference evidence="1" key="1">
    <citation type="submission" date="2010-06" db="EMBL/GenBank/DDBJ databases">
        <authorList>
            <person name="Muzny D."/>
            <person name="Qin X."/>
            <person name="Buhay C."/>
            <person name="Dugan-Rocha S."/>
            <person name="Ding Y."/>
            <person name="Chen G."/>
            <person name="Hawes A."/>
            <person name="Holder M."/>
            <person name="Jhangiani S."/>
            <person name="Johnson A."/>
            <person name="Khan Z."/>
            <person name="Li Z."/>
            <person name="Liu W."/>
            <person name="Liu X."/>
            <person name="Perez L."/>
            <person name="Shen H."/>
            <person name="Wang Q."/>
            <person name="Watt J."/>
            <person name="Xi L."/>
            <person name="Xin Y."/>
            <person name="Zhou J."/>
            <person name="Deng J."/>
            <person name="Jiang H."/>
            <person name="Liu Y."/>
            <person name="Qu J."/>
            <person name="Song X.-Z."/>
            <person name="Zhang L."/>
            <person name="Villasana D."/>
            <person name="Johnson A."/>
            <person name="Liu J."/>
            <person name="Liyanage D."/>
            <person name="Lorensuhewa L."/>
            <person name="Robinson T."/>
            <person name="Song A."/>
            <person name="Song B.-B."/>
            <person name="Dinh H."/>
            <person name="Thornton R."/>
            <person name="Coyle M."/>
            <person name="Francisco L."/>
            <person name="Jackson L."/>
            <person name="Javaid M."/>
            <person name="Korchina V."/>
            <person name="Kovar C."/>
            <person name="Mata R."/>
            <person name="Mathew T."/>
            <person name="Ngo R."/>
            <person name="Nguyen L."/>
            <person name="Nguyen N."/>
            <person name="Okwuonu G."/>
            <person name="Ongeri F."/>
            <person name="Pham C."/>
            <person name="Simmons D."/>
            <person name="Wilczek-Boney K."/>
            <person name="Hale W."/>
            <person name="Jakkamsetti A."/>
            <person name="Pham P."/>
            <person name="Ruth R."/>
            <person name="San Lucas F."/>
            <person name="Warren J."/>
            <person name="Zhang J."/>
            <person name="Zhao Z."/>
            <person name="Zhou C."/>
            <person name="Zhu D."/>
            <person name="Lee S."/>
            <person name="Bess C."/>
            <person name="Blankenburg K."/>
            <person name="Forbes L."/>
            <person name="Fu Q."/>
            <person name="Gubbala S."/>
            <person name="Hirani K."/>
            <person name="Jayaseelan J.C."/>
            <person name="Lara F."/>
            <person name="Munidasa M."/>
            <person name="Palculict T."/>
            <person name="Patil S."/>
            <person name="Pu L.-L."/>
            <person name="Saada N."/>
            <person name="Tang L."/>
            <person name="Weissenberger G."/>
            <person name="Zhu Y."/>
            <person name="Hemphill L."/>
            <person name="Shang Y."/>
            <person name="Youmans B."/>
            <person name="Ayvaz T."/>
            <person name="Ross M."/>
            <person name="Santibanez J."/>
            <person name="Aqrawi P."/>
            <person name="Gross S."/>
            <person name="Joshi V."/>
            <person name="Fowler G."/>
            <person name="Nazareth L."/>
            <person name="Reid J."/>
            <person name="Worley K."/>
            <person name="Petrosino J."/>
            <person name="Highlander S."/>
            <person name="Gibbs R."/>
        </authorList>
    </citation>
    <scope>NUCLEOTIDE SEQUENCE [LARGE SCALE GENOMIC DNA]</scope>
    <source>
        <strain evidence="1">ATCC 33030</strain>
    </source>
</reference>
<dbReference type="EMBL" id="ACLJ02000003">
    <property type="protein sequence ID" value="EFK53750.1"/>
    <property type="molecule type" value="Genomic_DNA"/>
</dbReference>
<dbReference type="InterPro" id="IPR017519">
    <property type="entry name" value="CHP03085"/>
</dbReference>
<dbReference type="NCBIfam" id="TIGR03083">
    <property type="entry name" value="maleylpyruvate isomerase family mycothiol-dependent enzyme"/>
    <property type="match status" value="1"/>
</dbReference>
<proteinExistence type="predicted"/>
<dbReference type="InterPro" id="IPR034660">
    <property type="entry name" value="DinB/YfiT-like"/>
</dbReference>
<accession>D7WF71</accession>
<gene>
    <name evidence="1" type="ORF">HMPREF0291_11407</name>
</gene>